<evidence type="ECO:0000313" key="12">
    <source>
        <dbReference type="Proteomes" id="UP000184499"/>
    </source>
</evidence>
<feature type="transmembrane region" description="Helical" evidence="10">
    <location>
        <begin position="174"/>
        <end position="195"/>
    </location>
</feature>
<dbReference type="EMBL" id="KV878681">
    <property type="protein sequence ID" value="OJJ74221.1"/>
    <property type="molecule type" value="Genomic_DNA"/>
</dbReference>
<dbReference type="PANTHER" id="PTHR11157:SF169">
    <property type="entry name" value="ELONGATION OF FATTY ACIDS PROTEIN"/>
    <property type="match status" value="1"/>
</dbReference>
<dbReference type="GO" id="GO:0005789">
    <property type="term" value="C:endoplasmic reticulum membrane"/>
    <property type="evidence" value="ECO:0007669"/>
    <property type="project" value="TreeGrafter"/>
</dbReference>
<keyword evidence="8 10" id="KW-0472">Membrane</keyword>
<protein>
    <recommendedName>
        <fullName evidence="10">Elongation of fatty acids protein</fullName>
        <ecNumber evidence="10">2.3.1.-</ecNumber>
    </recommendedName>
</protein>
<dbReference type="GeneID" id="93569690"/>
<dbReference type="VEuPathDB" id="FungiDB:ASPBRDRAFT_118870"/>
<keyword evidence="4 10" id="KW-0812">Transmembrane</keyword>
<evidence type="ECO:0000256" key="10">
    <source>
        <dbReference type="RuleBase" id="RU361115"/>
    </source>
</evidence>
<name>A0A1L9URD2_ASPBC</name>
<dbReference type="GO" id="GO:0034626">
    <property type="term" value="P:fatty acid elongation, polyunsaturated fatty acid"/>
    <property type="evidence" value="ECO:0007669"/>
    <property type="project" value="TreeGrafter"/>
</dbReference>
<evidence type="ECO:0000256" key="9">
    <source>
        <dbReference type="ARBA" id="ARBA00023160"/>
    </source>
</evidence>
<dbReference type="GO" id="GO:0042761">
    <property type="term" value="P:very long-chain fatty acid biosynthetic process"/>
    <property type="evidence" value="ECO:0007669"/>
    <property type="project" value="TreeGrafter"/>
</dbReference>
<evidence type="ECO:0000256" key="6">
    <source>
        <dbReference type="ARBA" id="ARBA00022989"/>
    </source>
</evidence>
<dbReference type="EC" id="2.3.1.-" evidence="10"/>
<comment type="similarity">
    <text evidence="10">Belongs to the ELO family.</text>
</comment>
<feature type="transmembrane region" description="Helical" evidence="10">
    <location>
        <begin position="317"/>
        <end position="339"/>
    </location>
</feature>
<dbReference type="AlphaFoldDB" id="A0A1L9URD2"/>
<evidence type="ECO:0000256" key="3">
    <source>
        <dbReference type="ARBA" id="ARBA00022679"/>
    </source>
</evidence>
<comment type="catalytic activity">
    <reaction evidence="10">
        <text>an acyl-CoA + malonyl-CoA + H(+) = a 3-oxoacyl-CoA + CO2 + CoA</text>
        <dbReference type="Rhea" id="RHEA:50252"/>
        <dbReference type="ChEBI" id="CHEBI:15378"/>
        <dbReference type="ChEBI" id="CHEBI:16526"/>
        <dbReference type="ChEBI" id="CHEBI:57287"/>
        <dbReference type="ChEBI" id="CHEBI:57384"/>
        <dbReference type="ChEBI" id="CHEBI:58342"/>
        <dbReference type="ChEBI" id="CHEBI:90726"/>
    </reaction>
    <physiologicalReaction direction="left-to-right" evidence="10">
        <dbReference type="Rhea" id="RHEA:50253"/>
    </physiologicalReaction>
</comment>
<evidence type="ECO:0000256" key="7">
    <source>
        <dbReference type="ARBA" id="ARBA00023098"/>
    </source>
</evidence>
<evidence type="ECO:0000256" key="4">
    <source>
        <dbReference type="ARBA" id="ARBA00022692"/>
    </source>
</evidence>
<keyword evidence="6 10" id="KW-1133">Transmembrane helix</keyword>
<feature type="transmembrane region" description="Helical" evidence="10">
    <location>
        <begin position="266"/>
        <end position="284"/>
    </location>
</feature>
<keyword evidence="2 10" id="KW-0444">Lipid biosynthesis</keyword>
<dbReference type="OrthoDB" id="10259681at2759"/>
<dbReference type="Proteomes" id="UP000184499">
    <property type="component" value="Unassembled WGS sequence"/>
</dbReference>
<evidence type="ECO:0000313" key="11">
    <source>
        <dbReference type="EMBL" id="OJJ74221.1"/>
    </source>
</evidence>
<feature type="transmembrane region" description="Helical" evidence="10">
    <location>
        <begin position="50"/>
        <end position="71"/>
    </location>
</feature>
<dbReference type="Pfam" id="PF01151">
    <property type="entry name" value="ELO"/>
    <property type="match status" value="1"/>
</dbReference>
<evidence type="ECO:0000256" key="1">
    <source>
        <dbReference type="ARBA" id="ARBA00004141"/>
    </source>
</evidence>
<accession>A0A1L9URD2</accession>
<proteinExistence type="inferred from homology"/>
<sequence length="351" mass="39700">MNDSLSLHFALPPANLIQYPSLHHTPILRPADSKRSWTRPFNIPTQVYDYPLHIAFPFVFASSYVLIITYLNSVNRKSGHKPWRLSRTRPFYYLVLLHNIGLAIFSAWVFCGLLSTVYTNFPSVKQESYSVHAVATLCHVEGRAVLQHSGLNATVSSTGDIAYDDGLWQKGLGYFSWIMYLSKFYEVIDTVILIMKGKESTFLQTFHHAGVMVCSWALVRSITPHCLVAAQLNSGVHALMYTYYFLRTLKINIPVHLKRALTAIQIAQFNVGYVFGVSYLFIAYDAPHARISVGGDDDYHVEWKRTVLPCLHTPDHLAVLLLGPIYLGPLIYLFGQLFVRSYMSGGKGKMD</sequence>
<dbReference type="RefSeq" id="XP_067481469.1">
    <property type="nucleotide sequence ID" value="XM_067617202.1"/>
</dbReference>
<comment type="subcellular location">
    <subcellularLocation>
        <location evidence="1">Membrane</location>
        <topology evidence="1">Multi-pass membrane protein</topology>
    </subcellularLocation>
</comment>
<dbReference type="InterPro" id="IPR002076">
    <property type="entry name" value="ELO_fam"/>
</dbReference>
<evidence type="ECO:0000256" key="5">
    <source>
        <dbReference type="ARBA" id="ARBA00022832"/>
    </source>
</evidence>
<keyword evidence="3 10" id="KW-0808">Transferase</keyword>
<keyword evidence="9 10" id="KW-0275">Fatty acid biosynthesis</keyword>
<dbReference type="PANTHER" id="PTHR11157">
    <property type="entry name" value="FATTY ACID ACYL TRANSFERASE-RELATED"/>
    <property type="match status" value="1"/>
</dbReference>
<keyword evidence="12" id="KW-1185">Reference proteome</keyword>
<keyword evidence="5 10" id="KW-0276">Fatty acid metabolism</keyword>
<dbReference type="OMA" id="ITFINMA"/>
<dbReference type="GO" id="GO:0034625">
    <property type="term" value="P:fatty acid elongation, monounsaturated fatty acid"/>
    <property type="evidence" value="ECO:0007669"/>
    <property type="project" value="TreeGrafter"/>
</dbReference>
<reference evidence="12" key="1">
    <citation type="journal article" date="2017" name="Genome Biol.">
        <title>Comparative genomics reveals high biological diversity and specific adaptations in the industrially and medically important fungal genus Aspergillus.</title>
        <authorList>
            <person name="de Vries R.P."/>
            <person name="Riley R."/>
            <person name="Wiebenga A."/>
            <person name="Aguilar-Osorio G."/>
            <person name="Amillis S."/>
            <person name="Uchima C.A."/>
            <person name="Anderluh G."/>
            <person name="Asadollahi M."/>
            <person name="Askin M."/>
            <person name="Barry K."/>
            <person name="Battaglia E."/>
            <person name="Bayram O."/>
            <person name="Benocci T."/>
            <person name="Braus-Stromeyer S.A."/>
            <person name="Caldana C."/>
            <person name="Canovas D."/>
            <person name="Cerqueira G.C."/>
            <person name="Chen F."/>
            <person name="Chen W."/>
            <person name="Choi C."/>
            <person name="Clum A."/>
            <person name="Dos Santos R.A."/>
            <person name="Damasio A.R."/>
            <person name="Diallinas G."/>
            <person name="Emri T."/>
            <person name="Fekete E."/>
            <person name="Flipphi M."/>
            <person name="Freyberg S."/>
            <person name="Gallo A."/>
            <person name="Gournas C."/>
            <person name="Habgood R."/>
            <person name="Hainaut M."/>
            <person name="Harispe M.L."/>
            <person name="Henrissat B."/>
            <person name="Hilden K.S."/>
            <person name="Hope R."/>
            <person name="Hossain A."/>
            <person name="Karabika E."/>
            <person name="Karaffa L."/>
            <person name="Karanyi Z."/>
            <person name="Krasevec N."/>
            <person name="Kuo A."/>
            <person name="Kusch H."/>
            <person name="LaButti K."/>
            <person name="Lagendijk E.L."/>
            <person name="Lapidus A."/>
            <person name="Levasseur A."/>
            <person name="Lindquist E."/>
            <person name="Lipzen A."/>
            <person name="Logrieco A.F."/>
            <person name="MacCabe A."/>
            <person name="Maekelae M.R."/>
            <person name="Malavazi I."/>
            <person name="Melin P."/>
            <person name="Meyer V."/>
            <person name="Mielnichuk N."/>
            <person name="Miskei M."/>
            <person name="Molnar A.P."/>
            <person name="Mule G."/>
            <person name="Ngan C.Y."/>
            <person name="Orejas M."/>
            <person name="Orosz E."/>
            <person name="Ouedraogo J.P."/>
            <person name="Overkamp K.M."/>
            <person name="Park H.-S."/>
            <person name="Perrone G."/>
            <person name="Piumi F."/>
            <person name="Punt P.J."/>
            <person name="Ram A.F."/>
            <person name="Ramon A."/>
            <person name="Rauscher S."/>
            <person name="Record E."/>
            <person name="Riano-Pachon D.M."/>
            <person name="Robert V."/>
            <person name="Roehrig J."/>
            <person name="Ruller R."/>
            <person name="Salamov A."/>
            <person name="Salih N.S."/>
            <person name="Samson R.A."/>
            <person name="Sandor E."/>
            <person name="Sanguinetti M."/>
            <person name="Schuetze T."/>
            <person name="Sepcic K."/>
            <person name="Shelest E."/>
            <person name="Sherlock G."/>
            <person name="Sophianopoulou V."/>
            <person name="Squina F.M."/>
            <person name="Sun H."/>
            <person name="Susca A."/>
            <person name="Todd R.B."/>
            <person name="Tsang A."/>
            <person name="Unkles S.E."/>
            <person name="van de Wiele N."/>
            <person name="van Rossen-Uffink D."/>
            <person name="Oliveira J.V."/>
            <person name="Vesth T.C."/>
            <person name="Visser J."/>
            <person name="Yu J.-H."/>
            <person name="Zhou M."/>
            <person name="Andersen M.R."/>
            <person name="Archer D.B."/>
            <person name="Baker S.E."/>
            <person name="Benoit I."/>
            <person name="Brakhage A.A."/>
            <person name="Braus G.H."/>
            <person name="Fischer R."/>
            <person name="Frisvad J.C."/>
            <person name="Goldman G.H."/>
            <person name="Houbraken J."/>
            <person name="Oakley B."/>
            <person name="Pocsi I."/>
            <person name="Scazzocchio C."/>
            <person name="Seiboth B."/>
            <person name="vanKuyk P.A."/>
            <person name="Wortman J."/>
            <person name="Dyer P.S."/>
            <person name="Grigoriev I.V."/>
        </authorList>
    </citation>
    <scope>NUCLEOTIDE SEQUENCE [LARGE SCALE GENOMIC DNA]</scope>
    <source>
        <strain evidence="12">CBS 101740 / IMI 381727 / IBT 21946</strain>
    </source>
</reference>
<gene>
    <name evidence="11" type="ORF">ASPBRDRAFT_118870</name>
</gene>
<evidence type="ECO:0000256" key="2">
    <source>
        <dbReference type="ARBA" id="ARBA00022516"/>
    </source>
</evidence>
<evidence type="ECO:0000256" key="8">
    <source>
        <dbReference type="ARBA" id="ARBA00023136"/>
    </source>
</evidence>
<dbReference type="GO" id="GO:0030148">
    <property type="term" value="P:sphingolipid biosynthetic process"/>
    <property type="evidence" value="ECO:0007669"/>
    <property type="project" value="TreeGrafter"/>
</dbReference>
<dbReference type="GO" id="GO:0019367">
    <property type="term" value="P:fatty acid elongation, saturated fatty acid"/>
    <property type="evidence" value="ECO:0007669"/>
    <property type="project" value="TreeGrafter"/>
</dbReference>
<dbReference type="STRING" id="767769.A0A1L9URD2"/>
<dbReference type="GO" id="GO:0009922">
    <property type="term" value="F:fatty acid elongase activity"/>
    <property type="evidence" value="ECO:0007669"/>
    <property type="project" value="InterPro"/>
</dbReference>
<organism evidence="11 12">
    <name type="scientific">Aspergillus brasiliensis (strain CBS 101740 / IMI 381727 / IBT 21946)</name>
    <dbReference type="NCBI Taxonomy" id="767769"/>
    <lineage>
        <taxon>Eukaryota</taxon>
        <taxon>Fungi</taxon>
        <taxon>Dikarya</taxon>
        <taxon>Ascomycota</taxon>
        <taxon>Pezizomycotina</taxon>
        <taxon>Eurotiomycetes</taxon>
        <taxon>Eurotiomycetidae</taxon>
        <taxon>Eurotiales</taxon>
        <taxon>Aspergillaceae</taxon>
        <taxon>Aspergillus</taxon>
        <taxon>Aspergillus subgen. Circumdati</taxon>
    </lineage>
</organism>
<feature type="transmembrane region" description="Helical" evidence="10">
    <location>
        <begin position="91"/>
        <end position="118"/>
    </location>
</feature>
<keyword evidence="7 10" id="KW-0443">Lipid metabolism</keyword>